<accession>A0A034VTK2</accession>
<feature type="signal peptide" evidence="1">
    <location>
        <begin position="1"/>
        <end position="23"/>
    </location>
</feature>
<keyword evidence="1" id="KW-0732">Signal</keyword>
<reference evidence="2" key="1">
    <citation type="journal article" date="2014" name="BMC Genomics">
        <title>Characterizing the developmental transcriptome of the oriental fruit fly, Bactrocera dorsalis (Diptera: Tephritidae) through comparative genomic analysis with Drosophila melanogaster utilizing modENCODE datasets.</title>
        <authorList>
            <person name="Geib S.M."/>
            <person name="Calla B."/>
            <person name="Hall B."/>
            <person name="Hou S."/>
            <person name="Manoukis N.C."/>
        </authorList>
    </citation>
    <scope>NUCLEOTIDE SEQUENCE</scope>
    <source>
        <strain evidence="2">Punador</strain>
    </source>
</reference>
<name>A0A034VTK2_BACDO</name>
<evidence type="ECO:0008006" key="3">
    <source>
        <dbReference type="Google" id="ProtNLM"/>
    </source>
</evidence>
<feature type="chain" id="PRO_5001556968" description="Calphotin-like" evidence="1">
    <location>
        <begin position="24"/>
        <end position="186"/>
    </location>
</feature>
<evidence type="ECO:0000256" key="1">
    <source>
        <dbReference type="SAM" id="SignalP"/>
    </source>
</evidence>
<protein>
    <recommendedName>
        <fullName evidence="3">Calphotin-like</fullName>
    </recommendedName>
</protein>
<evidence type="ECO:0000313" key="2">
    <source>
        <dbReference type="EMBL" id="JAC44878.1"/>
    </source>
</evidence>
<organism evidence="2">
    <name type="scientific">Bactrocera dorsalis</name>
    <name type="common">Oriental fruit fly</name>
    <name type="synonym">Dacus dorsalis</name>
    <dbReference type="NCBI Taxonomy" id="27457"/>
    <lineage>
        <taxon>Eukaryota</taxon>
        <taxon>Metazoa</taxon>
        <taxon>Ecdysozoa</taxon>
        <taxon>Arthropoda</taxon>
        <taxon>Hexapoda</taxon>
        <taxon>Insecta</taxon>
        <taxon>Pterygota</taxon>
        <taxon>Neoptera</taxon>
        <taxon>Endopterygota</taxon>
        <taxon>Diptera</taxon>
        <taxon>Brachycera</taxon>
        <taxon>Muscomorpha</taxon>
        <taxon>Tephritoidea</taxon>
        <taxon>Tephritidae</taxon>
        <taxon>Bactrocera</taxon>
        <taxon>Bactrocera</taxon>
    </lineage>
</organism>
<dbReference type="EMBL" id="GAKP01014074">
    <property type="protein sequence ID" value="JAC44878.1"/>
    <property type="molecule type" value="Transcribed_RNA"/>
</dbReference>
<dbReference type="AlphaFoldDB" id="A0A034VTK2"/>
<proteinExistence type="predicted"/>
<sequence length="186" mass="19908">MKMWLKLLTLCICCASLFTKVLTAVPLATAALDPDVEVLPSASAVSSQFVYQVHNKPINVPAVAPIVGVNPPAVAVPLNSIPVAHTSVPLAAPLPVLRPPIVPIAQQAAPLVPIPATLPVPSAFPATLISQATRVFIPPAFAYAPARWALVRAVPGRLRSRFTYRRRPAAIALRRYPTRSAYQRYG</sequence>